<accession>A0ABD0QFU6</accession>
<dbReference type="PANTHER" id="PTHR46513">
    <property type="entry name" value="VITELLOGENIN RECEPTOR-LIKE PROTEIN-RELATED-RELATED"/>
    <property type="match status" value="1"/>
</dbReference>
<feature type="non-terminal residue" evidence="2">
    <location>
        <position position="59"/>
    </location>
</feature>
<feature type="non-terminal residue" evidence="2">
    <location>
        <position position="1"/>
    </location>
</feature>
<dbReference type="InterPro" id="IPR011042">
    <property type="entry name" value="6-blade_b-propeller_TolB-like"/>
</dbReference>
<dbReference type="Pfam" id="PF00058">
    <property type="entry name" value="Ldl_recept_b"/>
    <property type="match status" value="1"/>
</dbReference>
<proteinExistence type="predicted"/>
<dbReference type="EMBL" id="JAMKFB020000009">
    <property type="protein sequence ID" value="KAL0184593.1"/>
    <property type="molecule type" value="Genomic_DNA"/>
</dbReference>
<dbReference type="Gene3D" id="2.120.10.30">
    <property type="entry name" value="TolB, C-terminal domain"/>
    <property type="match status" value="1"/>
</dbReference>
<gene>
    <name evidence="2" type="ORF">M9458_020289</name>
</gene>
<sequence>LDNVEGISVDWIGNNLYWTNDGYRKTISVARLERASETRKTLLEGDMSHPRAIVVDPLN</sequence>
<dbReference type="Proteomes" id="UP001529510">
    <property type="component" value="Unassembled WGS sequence"/>
</dbReference>
<keyword evidence="3" id="KW-1185">Reference proteome</keyword>
<dbReference type="SUPFAM" id="SSF63825">
    <property type="entry name" value="YWTD domain"/>
    <property type="match status" value="1"/>
</dbReference>
<dbReference type="AlphaFoldDB" id="A0ABD0QFU6"/>
<organism evidence="2 3">
    <name type="scientific">Cirrhinus mrigala</name>
    <name type="common">Mrigala</name>
    <dbReference type="NCBI Taxonomy" id="683832"/>
    <lineage>
        <taxon>Eukaryota</taxon>
        <taxon>Metazoa</taxon>
        <taxon>Chordata</taxon>
        <taxon>Craniata</taxon>
        <taxon>Vertebrata</taxon>
        <taxon>Euteleostomi</taxon>
        <taxon>Actinopterygii</taxon>
        <taxon>Neopterygii</taxon>
        <taxon>Teleostei</taxon>
        <taxon>Ostariophysi</taxon>
        <taxon>Cypriniformes</taxon>
        <taxon>Cyprinidae</taxon>
        <taxon>Labeoninae</taxon>
        <taxon>Labeonini</taxon>
        <taxon>Cirrhinus</taxon>
    </lineage>
</organism>
<dbReference type="PANTHER" id="PTHR46513:SF13">
    <property type="entry name" value="EGF-LIKE DOMAIN-CONTAINING PROTEIN"/>
    <property type="match status" value="1"/>
</dbReference>
<dbReference type="InterPro" id="IPR000033">
    <property type="entry name" value="LDLR_classB_rpt"/>
</dbReference>
<evidence type="ECO:0000313" key="3">
    <source>
        <dbReference type="Proteomes" id="UP001529510"/>
    </source>
</evidence>
<protein>
    <submittedName>
        <fullName evidence="2">Uncharacterized protein</fullName>
    </submittedName>
</protein>
<name>A0ABD0QFU6_CIRMR</name>
<dbReference type="PROSITE" id="PS51120">
    <property type="entry name" value="LDLRB"/>
    <property type="match status" value="1"/>
</dbReference>
<evidence type="ECO:0000313" key="2">
    <source>
        <dbReference type="EMBL" id="KAL0184593.1"/>
    </source>
</evidence>
<evidence type="ECO:0000256" key="1">
    <source>
        <dbReference type="PROSITE-ProRule" id="PRU00461"/>
    </source>
</evidence>
<feature type="repeat" description="LDL-receptor class B" evidence="1">
    <location>
        <begin position="14"/>
        <end position="59"/>
    </location>
</feature>
<dbReference type="InterPro" id="IPR050778">
    <property type="entry name" value="Cueball_EGF_LRP_Nidogen"/>
</dbReference>
<reference evidence="2 3" key="1">
    <citation type="submission" date="2024-05" db="EMBL/GenBank/DDBJ databases">
        <title>Genome sequencing and assembly of Indian major carp, Cirrhinus mrigala (Hamilton, 1822).</title>
        <authorList>
            <person name="Mohindra V."/>
            <person name="Chowdhury L.M."/>
            <person name="Lal K."/>
            <person name="Jena J.K."/>
        </authorList>
    </citation>
    <scope>NUCLEOTIDE SEQUENCE [LARGE SCALE GENOMIC DNA]</scope>
    <source>
        <strain evidence="2">CM1030</strain>
        <tissue evidence="2">Blood</tissue>
    </source>
</reference>
<comment type="caution">
    <text evidence="2">The sequence shown here is derived from an EMBL/GenBank/DDBJ whole genome shotgun (WGS) entry which is preliminary data.</text>
</comment>